<gene>
    <name evidence="2" type="ORF">SAMN05660293_00707</name>
</gene>
<feature type="coiled-coil region" evidence="1">
    <location>
        <begin position="249"/>
        <end position="276"/>
    </location>
</feature>
<dbReference type="EMBL" id="FUZA01000001">
    <property type="protein sequence ID" value="SKB52088.1"/>
    <property type="molecule type" value="Genomic_DNA"/>
</dbReference>
<evidence type="ECO:0000256" key="1">
    <source>
        <dbReference type="SAM" id="Coils"/>
    </source>
</evidence>
<dbReference type="RefSeq" id="WP_082213261.1">
    <property type="nucleotide sequence ID" value="NZ_FUZA01000001.1"/>
</dbReference>
<protein>
    <submittedName>
        <fullName evidence="2">Uncharacterized protein</fullName>
    </submittedName>
</protein>
<dbReference type="OrthoDB" id="1496278at2"/>
<name>A0A1T5BXK6_9BACT</name>
<dbReference type="AlphaFoldDB" id="A0A1T5BXK6"/>
<dbReference type="STRING" id="651661.SAMN05660293_00707"/>
<sequence length="545" mass="61067">MKNYYHHLKCVFCCIAILVFKTQFSIAQKDDIFRRLSAEKIKSNIYLHIVKDDVYYLHDVTENDRNSAGFIMPDKDAPLWTSNSNKLRVSIGFFNPYKYNVTFKSEISEDPIAETTEQFFTALIGMLGTVTTGIPSSDLSSAVSSAATMAKGDASTTAVTHALNEDHLKLIRSTSMIEWSLWIQSQQSAVCIAKTDEINAIVENVAILETLFFQTFNANGQTDSFEGHVKAIVNALYQPTEIDELILGLKTSKLLIADLQEEIKAAKSSATKIKDTNSRLPITGTGFCNALALYHQMTFAEYLGATEEKIKKLEAIIIILNDLVKIGDNFCLDNKVLLFNGKQKEIIYNREILIDHDMINTVSLEIKQQEIDHTSSNFLKVKKEFTRSFQITRYRKSWPELSSGVFFAGINYDTYSVGSTTIGSGASVASSIVEKTSTKKRFLAAVFYNQIFDLKLHPIYPFLQIGIGTGKDYPSLLTGGGFRILNKKMQRLSISGGTVFPFLRELDKLKEGDIITGGQAEIDKDIKYRLSDKIGFYIGLAWKLN</sequence>
<evidence type="ECO:0000313" key="2">
    <source>
        <dbReference type="EMBL" id="SKB52088.1"/>
    </source>
</evidence>
<keyword evidence="3" id="KW-1185">Reference proteome</keyword>
<organism evidence="2 3">
    <name type="scientific">Dyadobacter psychrophilus</name>
    <dbReference type="NCBI Taxonomy" id="651661"/>
    <lineage>
        <taxon>Bacteria</taxon>
        <taxon>Pseudomonadati</taxon>
        <taxon>Bacteroidota</taxon>
        <taxon>Cytophagia</taxon>
        <taxon>Cytophagales</taxon>
        <taxon>Spirosomataceae</taxon>
        <taxon>Dyadobacter</taxon>
    </lineage>
</organism>
<reference evidence="3" key="1">
    <citation type="submission" date="2017-02" db="EMBL/GenBank/DDBJ databases">
        <authorList>
            <person name="Varghese N."/>
            <person name="Submissions S."/>
        </authorList>
    </citation>
    <scope>NUCLEOTIDE SEQUENCE [LARGE SCALE GENOMIC DNA]</scope>
    <source>
        <strain evidence="3">DSM 22270</strain>
    </source>
</reference>
<dbReference type="Proteomes" id="UP000190897">
    <property type="component" value="Unassembled WGS sequence"/>
</dbReference>
<keyword evidence="1" id="KW-0175">Coiled coil</keyword>
<proteinExistence type="predicted"/>
<accession>A0A1T5BXK6</accession>
<evidence type="ECO:0000313" key="3">
    <source>
        <dbReference type="Proteomes" id="UP000190897"/>
    </source>
</evidence>